<dbReference type="OrthoDB" id="439283at2759"/>
<reference evidence="3" key="2">
    <citation type="submission" date="2024-04" db="EMBL/GenBank/DDBJ databases">
        <authorList>
            <person name="Chen Y."/>
            <person name="Shah S."/>
            <person name="Dougan E. K."/>
            <person name="Thang M."/>
            <person name="Chan C."/>
        </authorList>
    </citation>
    <scope>NUCLEOTIDE SEQUENCE [LARGE SCALE GENOMIC DNA]</scope>
</reference>
<dbReference type="AlphaFoldDB" id="A0A9P1BMZ9"/>
<accession>A0A9P1BMZ9</accession>
<dbReference type="GO" id="GO:0008757">
    <property type="term" value="F:S-adenosylmethionine-dependent methyltransferase activity"/>
    <property type="evidence" value="ECO:0007669"/>
    <property type="project" value="InterPro"/>
</dbReference>
<dbReference type="Proteomes" id="UP001152797">
    <property type="component" value="Unassembled WGS sequence"/>
</dbReference>
<dbReference type="InterPro" id="IPR029063">
    <property type="entry name" value="SAM-dependent_MTases_sf"/>
</dbReference>
<organism evidence="2">
    <name type="scientific">Cladocopium goreaui</name>
    <dbReference type="NCBI Taxonomy" id="2562237"/>
    <lineage>
        <taxon>Eukaryota</taxon>
        <taxon>Sar</taxon>
        <taxon>Alveolata</taxon>
        <taxon>Dinophyceae</taxon>
        <taxon>Suessiales</taxon>
        <taxon>Symbiodiniaceae</taxon>
        <taxon>Cladocopium</taxon>
    </lineage>
</organism>
<reference evidence="2" key="1">
    <citation type="submission" date="2022-10" db="EMBL/GenBank/DDBJ databases">
        <authorList>
            <person name="Chen Y."/>
            <person name="Dougan E. K."/>
            <person name="Chan C."/>
            <person name="Rhodes N."/>
            <person name="Thang M."/>
        </authorList>
    </citation>
    <scope>NUCLEOTIDE SEQUENCE</scope>
</reference>
<evidence type="ECO:0000313" key="5">
    <source>
        <dbReference type="Proteomes" id="UP001152797"/>
    </source>
</evidence>
<evidence type="ECO:0000259" key="1">
    <source>
        <dbReference type="Pfam" id="PF08241"/>
    </source>
</evidence>
<evidence type="ECO:0000313" key="4">
    <source>
        <dbReference type="EMBL" id="CAL4762650.1"/>
    </source>
</evidence>
<feature type="domain" description="Methyltransferase type 11" evidence="1">
    <location>
        <begin position="87"/>
        <end position="193"/>
    </location>
</feature>
<protein>
    <submittedName>
        <fullName evidence="4">Spermine/spermidine synthase</fullName>
    </submittedName>
</protein>
<evidence type="ECO:0000313" key="3">
    <source>
        <dbReference type="EMBL" id="CAL1128713.1"/>
    </source>
</evidence>
<dbReference type="EMBL" id="CAMXCT020000198">
    <property type="protein sequence ID" value="CAL1128713.1"/>
    <property type="molecule type" value="Genomic_DNA"/>
</dbReference>
<dbReference type="SUPFAM" id="SSF53335">
    <property type="entry name" value="S-adenosyl-L-methionine-dependent methyltransferases"/>
    <property type="match status" value="1"/>
</dbReference>
<dbReference type="Gene3D" id="3.40.50.150">
    <property type="entry name" value="Vaccinia Virus protein VP39"/>
    <property type="match status" value="1"/>
</dbReference>
<dbReference type="InterPro" id="IPR013216">
    <property type="entry name" value="Methyltransf_11"/>
</dbReference>
<dbReference type="EMBL" id="CAMXCT010000198">
    <property type="protein sequence ID" value="CAI3975338.1"/>
    <property type="molecule type" value="Genomic_DNA"/>
</dbReference>
<dbReference type="EMBL" id="CAMXCT030000198">
    <property type="protein sequence ID" value="CAL4762650.1"/>
    <property type="molecule type" value="Genomic_DNA"/>
</dbReference>
<comment type="caution">
    <text evidence="2">The sequence shown here is derived from an EMBL/GenBank/DDBJ whole genome shotgun (WGS) entry which is preliminary data.</text>
</comment>
<gene>
    <name evidence="2" type="ORF">C1SCF055_LOCUS3672</name>
</gene>
<dbReference type="Pfam" id="PF08241">
    <property type="entry name" value="Methyltransf_11"/>
    <property type="match status" value="1"/>
</dbReference>
<name>A0A9P1BMZ9_9DINO</name>
<evidence type="ECO:0000313" key="2">
    <source>
        <dbReference type="EMBL" id="CAI3975338.1"/>
    </source>
</evidence>
<keyword evidence="5" id="KW-1185">Reference proteome</keyword>
<sequence length="258" mass="27711">MVRLQSASRVLLASARHGHGLVGVSGIGHKRQLWFQEERGGRLLQTEVVIADGTLHLEHSLRQTPYLNFMFKKLRGYGEPSGCRVLVLGVGGGLLPQALVKSGCKVIAVESSEVVLSLARKFMGLQAETLELHSCDAASFVRSLAERLSPDSQRFDACAIDIFQGHTSAVPAFTRSQSFLQDLKQILRPGALLLQNAVDATSSLKCSRSGASGESGAHVRCTARVRQAAPMGPLKPVTYVRHNEAEPSGLEAVEGCLS</sequence>
<proteinExistence type="predicted"/>